<dbReference type="RefSeq" id="WP_126310246.1">
    <property type="nucleotide sequence ID" value="NZ_AP018449.1"/>
</dbReference>
<name>A0A348AQS5_9FIRM</name>
<evidence type="ECO:0000256" key="6">
    <source>
        <dbReference type="ARBA" id="ARBA00022553"/>
    </source>
</evidence>
<feature type="domain" description="Carrier" evidence="11">
    <location>
        <begin position="3766"/>
        <end position="3842"/>
    </location>
</feature>
<dbReference type="PROSITE" id="PS00606">
    <property type="entry name" value="KS3_1"/>
    <property type="match status" value="2"/>
</dbReference>
<keyword evidence="4" id="KW-0596">Phosphopantetheine</keyword>
<dbReference type="Gene3D" id="3.10.129.110">
    <property type="entry name" value="Polyketide synthase dehydratase"/>
    <property type="match status" value="3"/>
</dbReference>
<evidence type="ECO:0000256" key="2">
    <source>
        <dbReference type="ARBA" id="ARBA00004496"/>
    </source>
</evidence>
<evidence type="ECO:0000256" key="4">
    <source>
        <dbReference type="ARBA" id="ARBA00022450"/>
    </source>
</evidence>
<feature type="region of interest" description="C-terminal hotdog fold" evidence="9">
    <location>
        <begin position="332"/>
        <end position="474"/>
    </location>
</feature>
<keyword evidence="7 14" id="KW-0808">Transferase</keyword>
<dbReference type="InterPro" id="IPR057326">
    <property type="entry name" value="KR_dom"/>
</dbReference>
<dbReference type="CDD" id="cd08953">
    <property type="entry name" value="KR_2_SDR_x"/>
    <property type="match status" value="2"/>
</dbReference>
<evidence type="ECO:0000256" key="1">
    <source>
        <dbReference type="ARBA" id="ARBA00003299"/>
    </source>
</evidence>
<dbReference type="GO" id="GO:0031177">
    <property type="term" value="F:phosphopantetheine binding"/>
    <property type="evidence" value="ECO:0007669"/>
    <property type="project" value="InterPro"/>
</dbReference>
<feature type="domain" description="Ketosynthase family 3 (KS3)" evidence="12">
    <location>
        <begin position="2998"/>
        <end position="3438"/>
    </location>
</feature>
<comment type="function">
    <text evidence="1">Involved in some intermediate steps for the synthesis of the antibiotic polyketide bacillaene which is involved in secondary metabolism.</text>
</comment>
<evidence type="ECO:0000256" key="5">
    <source>
        <dbReference type="ARBA" id="ARBA00022490"/>
    </source>
</evidence>
<dbReference type="Pfam" id="PF22336">
    <property type="entry name" value="RhiE-like_linker"/>
    <property type="match status" value="3"/>
</dbReference>
<feature type="region of interest" description="C-terminal hotdog fold" evidence="9">
    <location>
        <begin position="2211"/>
        <end position="2354"/>
    </location>
</feature>
<dbReference type="OrthoDB" id="1671496at2"/>
<dbReference type="Pfam" id="PF21089">
    <property type="entry name" value="PKS_DH_N"/>
    <property type="match status" value="3"/>
</dbReference>
<keyword evidence="5" id="KW-0963">Cytoplasm</keyword>
<feature type="region of interest" description="N-terminal hotdog fold" evidence="9">
    <location>
        <begin position="2074"/>
        <end position="2195"/>
    </location>
</feature>
<dbReference type="InterPro" id="IPR014030">
    <property type="entry name" value="Ketoacyl_synth_N"/>
</dbReference>
<feature type="domain" description="Carrier" evidence="11">
    <location>
        <begin position="2866"/>
        <end position="2943"/>
    </location>
</feature>
<comment type="pathway">
    <text evidence="3">Antibiotic biosynthesis; bacillaene biosynthesis.</text>
</comment>
<dbReference type="SUPFAM" id="SSF53901">
    <property type="entry name" value="Thiolase-like"/>
    <property type="match status" value="2"/>
</dbReference>
<dbReference type="EMBL" id="AP018449">
    <property type="protein sequence ID" value="BBB93423.1"/>
    <property type="molecule type" value="Genomic_DNA"/>
</dbReference>
<feature type="domain" description="PKS/mFAS DH" evidence="13">
    <location>
        <begin position="1788"/>
        <end position="2067"/>
    </location>
</feature>
<dbReference type="InterPro" id="IPR020841">
    <property type="entry name" value="PKS_Beta-ketoAc_synthase_dom"/>
</dbReference>
<comment type="subcellular location">
    <subcellularLocation>
        <location evidence="2">Cytoplasm</location>
    </subcellularLocation>
</comment>
<dbReference type="SUPFAM" id="SSF47336">
    <property type="entry name" value="ACP-like"/>
    <property type="match status" value="3"/>
</dbReference>
<dbReference type="SMART" id="SM01294">
    <property type="entry name" value="PKS_PP_betabranch"/>
    <property type="match status" value="1"/>
</dbReference>
<dbReference type="InterPro" id="IPR016039">
    <property type="entry name" value="Thiolase-like"/>
</dbReference>
<dbReference type="GO" id="GO:0071770">
    <property type="term" value="P:DIM/DIP cell wall layer assembly"/>
    <property type="evidence" value="ECO:0007669"/>
    <property type="project" value="TreeGrafter"/>
</dbReference>
<dbReference type="InterPro" id="IPR020806">
    <property type="entry name" value="PKS_PP-bd"/>
</dbReference>
<dbReference type="InterPro" id="IPR036291">
    <property type="entry name" value="NAD(P)-bd_dom_sf"/>
</dbReference>
<evidence type="ECO:0000259" key="11">
    <source>
        <dbReference type="PROSITE" id="PS50075"/>
    </source>
</evidence>
<dbReference type="SMART" id="SM00823">
    <property type="entry name" value="PKS_PP"/>
    <property type="match status" value="3"/>
</dbReference>
<keyword evidence="6" id="KW-0597">Phosphoprotein</keyword>
<feature type="domain" description="Ketosynthase family 3 (KS3)" evidence="12">
    <location>
        <begin position="1161"/>
        <end position="1596"/>
    </location>
</feature>
<dbReference type="Gene3D" id="3.40.47.10">
    <property type="match status" value="2"/>
</dbReference>
<dbReference type="CDD" id="cd00833">
    <property type="entry name" value="PKS"/>
    <property type="match status" value="2"/>
</dbReference>
<accession>A0A348AQS5</accession>
<feature type="domain" description="PKS/mFAS DH" evidence="13">
    <location>
        <begin position="194"/>
        <end position="474"/>
    </location>
</feature>
<evidence type="ECO:0000259" key="12">
    <source>
        <dbReference type="PROSITE" id="PS52004"/>
    </source>
</evidence>
<feature type="coiled-coil region" evidence="10">
    <location>
        <begin position="3432"/>
        <end position="3459"/>
    </location>
</feature>
<feature type="domain" description="PKS/mFAS DH" evidence="13">
    <location>
        <begin position="2074"/>
        <end position="2354"/>
    </location>
</feature>
<dbReference type="KEGG" id="mana:MAMMFC1_04140"/>
<feature type="active site" description="Proton acceptor; for dehydratase activity" evidence="9">
    <location>
        <position position="1817"/>
    </location>
</feature>
<dbReference type="Proteomes" id="UP000276437">
    <property type="component" value="Chromosome"/>
</dbReference>
<dbReference type="Pfam" id="PF08659">
    <property type="entry name" value="KR"/>
    <property type="match status" value="2"/>
</dbReference>
<dbReference type="UniPathway" id="UPA01003"/>
<dbReference type="GO" id="GO:0004312">
    <property type="term" value="F:fatty acid synthase activity"/>
    <property type="evidence" value="ECO:0007669"/>
    <property type="project" value="TreeGrafter"/>
</dbReference>
<dbReference type="InterPro" id="IPR013968">
    <property type="entry name" value="PKS_KR"/>
</dbReference>
<dbReference type="InterPro" id="IPR054514">
    <property type="entry name" value="RhiE-like_linker"/>
</dbReference>
<dbReference type="PROSITE" id="PS00012">
    <property type="entry name" value="PHOSPHOPANTETHEINE"/>
    <property type="match status" value="2"/>
</dbReference>
<feature type="active site" description="Proton donor; for dehydratase activity" evidence="9">
    <location>
        <position position="393"/>
    </location>
</feature>
<keyword evidence="10" id="KW-0175">Coiled coil</keyword>
<dbReference type="Gene3D" id="1.10.1200.10">
    <property type="entry name" value="ACP-like"/>
    <property type="match status" value="3"/>
</dbReference>
<keyword evidence="8" id="KW-0677">Repeat</keyword>
<dbReference type="InterPro" id="IPR018201">
    <property type="entry name" value="Ketoacyl_synth_AS"/>
</dbReference>
<dbReference type="Pfam" id="PF21394">
    <property type="entry name" value="Beta-ketacyl_N"/>
    <property type="match status" value="2"/>
</dbReference>
<dbReference type="GO" id="GO:0004315">
    <property type="term" value="F:3-oxoacyl-[acyl-carrier-protein] synthase activity"/>
    <property type="evidence" value="ECO:0007669"/>
    <property type="project" value="InterPro"/>
</dbReference>
<dbReference type="Gene3D" id="3.30.70.3290">
    <property type="match status" value="2"/>
</dbReference>
<dbReference type="InterPro" id="IPR032821">
    <property type="entry name" value="PKS_assoc"/>
</dbReference>
<evidence type="ECO:0000256" key="8">
    <source>
        <dbReference type="ARBA" id="ARBA00022737"/>
    </source>
</evidence>
<dbReference type="Pfam" id="PF14765">
    <property type="entry name" value="PS-DH"/>
    <property type="match status" value="3"/>
</dbReference>
<dbReference type="InterPro" id="IPR014031">
    <property type="entry name" value="Ketoacyl_synth_C"/>
</dbReference>
<dbReference type="PANTHER" id="PTHR43775">
    <property type="entry name" value="FATTY ACID SYNTHASE"/>
    <property type="match status" value="1"/>
</dbReference>
<dbReference type="PANTHER" id="PTHR43775:SF37">
    <property type="entry name" value="SI:DKEY-61P9.11"/>
    <property type="match status" value="1"/>
</dbReference>
<evidence type="ECO:0000313" key="14">
    <source>
        <dbReference type="EMBL" id="BBB93423.1"/>
    </source>
</evidence>
<keyword evidence="15" id="KW-1185">Reference proteome</keyword>
<dbReference type="InterPro" id="IPR036736">
    <property type="entry name" value="ACP-like_sf"/>
</dbReference>
<evidence type="ECO:0000256" key="10">
    <source>
        <dbReference type="SAM" id="Coils"/>
    </source>
</evidence>
<gene>
    <name evidence="14" type="primary">pksN_7</name>
    <name evidence="14" type="ORF">MAMMFC1_04140</name>
</gene>
<dbReference type="Pfam" id="PF00550">
    <property type="entry name" value="PP-binding"/>
    <property type="match status" value="3"/>
</dbReference>
<evidence type="ECO:0000256" key="3">
    <source>
        <dbReference type="ARBA" id="ARBA00004789"/>
    </source>
</evidence>
<dbReference type="InterPro" id="IPR006162">
    <property type="entry name" value="Ppantetheine_attach_site"/>
</dbReference>
<feature type="active site" description="Proton donor; for dehydratase activity" evidence="9">
    <location>
        <position position="1984"/>
    </location>
</feature>
<dbReference type="InterPro" id="IPR042104">
    <property type="entry name" value="PKS_dehydratase_sf"/>
</dbReference>
<dbReference type="Pfam" id="PF16197">
    <property type="entry name" value="KAsynt_C_assoc"/>
    <property type="match status" value="1"/>
</dbReference>
<comment type="caution">
    <text evidence="9">Lacks conserved residue(s) required for the propagation of feature annotation.</text>
</comment>
<dbReference type="SUPFAM" id="SSF51735">
    <property type="entry name" value="NAD(P)-binding Rossmann-fold domains"/>
    <property type="match status" value="3"/>
</dbReference>
<dbReference type="SMART" id="SM00825">
    <property type="entry name" value="PKS_KS"/>
    <property type="match status" value="2"/>
</dbReference>
<dbReference type="Gene3D" id="3.40.50.720">
    <property type="entry name" value="NAD(P)-binding Rossmann-like Domain"/>
    <property type="match status" value="2"/>
</dbReference>
<dbReference type="InterPro" id="IPR049490">
    <property type="entry name" value="C883_1060-like_KR_N"/>
</dbReference>
<organism evidence="14 15">
    <name type="scientific">Methylomusa anaerophila</name>
    <dbReference type="NCBI Taxonomy" id="1930071"/>
    <lineage>
        <taxon>Bacteria</taxon>
        <taxon>Bacillati</taxon>
        <taxon>Bacillota</taxon>
        <taxon>Negativicutes</taxon>
        <taxon>Selenomonadales</taxon>
        <taxon>Sporomusaceae</taxon>
        <taxon>Methylomusa</taxon>
    </lineage>
</organism>
<feature type="region of interest" description="N-terminal hotdog fold" evidence="9">
    <location>
        <begin position="1788"/>
        <end position="1908"/>
    </location>
</feature>
<dbReference type="GO" id="GO:0006633">
    <property type="term" value="P:fatty acid biosynthetic process"/>
    <property type="evidence" value="ECO:0007669"/>
    <property type="project" value="InterPro"/>
</dbReference>
<dbReference type="PROSITE" id="PS52004">
    <property type="entry name" value="KS3_2"/>
    <property type="match status" value="2"/>
</dbReference>
<dbReference type="InterPro" id="IPR009081">
    <property type="entry name" value="PP-bd_ACP"/>
</dbReference>
<dbReference type="Pfam" id="PF00109">
    <property type="entry name" value="ketoacyl-synt"/>
    <property type="match status" value="2"/>
</dbReference>
<dbReference type="InterPro" id="IPR049900">
    <property type="entry name" value="PKS_mFAS_DH"/>
</dbReference>
<reference evidence="14 15" key="1">
    <citation type="journal article" date="2018" name="Int. J. Syst. Evol. Microbiol.">
        <title>Methylomusa anaerophila gen. nov., sp. nov., an anaerobic methanol-utilizing bacterium isolated from a microbial fuel cell.</title>
        <authorList>
            <person name="Amano N."/>
            <person name="Yamamuro A."/>
            <person name="Miyahara M."/>
            <person name="Kouzuma A."/>
            <person name="Abe T."/>
            <person name="Watanabe K."/>
        </authorList>
    </citation>
    <scope>NUCLEOTIDE SEQUENCE [LARGE SCALE GENOMIC DNA]</scope>
    <source>
        <strain evidence="14 15">MMFC1</strain>
    </source>
</reference>
<dbReference type="FunFam" id="3.40.47.10:FF:000019">
    <property type="entry name" value="Polyketide synthase type I"/>
    <property type="match status" value="2"/>
</dbReference>
<sequence>MITAKLTKEQTKGTVIVPLSAKEPELLRLYAKNLHQYLKWELANNLSYLTLLNIAYTLQIGREQFDERAAFVVTDIEQLLKSVEAFYQNNGIFDGIYTGSVFSQNKEARITLEGESGDCFLQLLLKNNEVDKLAQLWVTGVNFDWNLLYKNNKPSRVPLSTYTFARERYWLINDSVKKQRENIDRMLIPKSVLHSLIDENISKFSSYIFKKSFNRSEFFIKEHNFGGKYIAPGAVHLEMARAAYDLLCDGDFFTKRLKDIVFGYPVECSDQGSTVYISLKPDTAGVAFDIYSNGNGNGMEDSIIVHSKGIVEQLNSLEPENVNIQHIRSRMEKQIDPQNFYAGSQKIGANWQGSFQSIKEMYVNDTEALSFLSLKEEQDSPMTDFILHPALIDGAMQTVAAWLNRNDDEIVKTGVLFYIGQLDIFRSLPNKCYVHIIRTDDNNTMNISLYDSNGLALIKIHGMRFKEVNLQAEGKGIVAIRKPANNSPEKMLYSTRWYPVSSGIPSIKTVDFLLCFSDTTHDPGLYKSIANQIVFVRCGKQFNQIDHNNYEINLTVFSDYQKLLSELVKDKPESTLYILHQWSKQDNDINIMNECVEEYLDKGVRSLFHITKALMELKYIKKVKLLYLHYTKNGYGSSLSSISSGFMKTLIQENPNYDYRLVRLDEKIKDQNELVSIIMQEFNSTDENDVQYINSRREIKKIFPVKKPETVKNLFKESGVYLITGGTGGLGLIFARYLAETYHAVLALTGRSPLTEDKKKEIQNLSELGGKAEYIQVDAADRDAFDSKLNDFRKRYGKISGVLHSAGIIDDNYIVKKTLDSFNKVLTPKIHGTLILDEITRKDDLDFFVLFSSITSVLGNEGQSDYAAANTFMDEFVADRARMVAEGKRKGHSVSINWSLWYNGGMKLTEEYIMYLQHTKKLMPLTNSGGIEALIKILSLPGNNVIVYDGDLDHYISTFKYGKDSDLKTEEQKNTIENNTAGTIASSNQGIVKFLIEVIAKETKLPLKRIKPDMEFEKFGIDSLMIMNLTSQIEKIFGKVSKTLFFEYTNVLSLAEFFLKEFPDKVNSILNAGSDVSDINESKKSEIAINENFERNKAISGKYKEQGEIQKTNPTTSDYKSAILDAYSPITVPPVFQSKSYKQNVVISMETQAHKPDNTNNKAVAIIGLAGRYPLADDINQYWNNLKEGKDCITEIPTDRWDYREYYDEQPGKQGKTYSKWGGFINNIDKFDPLFFNISPREANLLDPHERLFLEIAWKTVEDAGYTLQELKEKYENNIGVFIGATWPDYQLYAIDGNDPLQTYHPEIHLFNISNRVSYQLGLNGPSIAVDTACSSALTAIHLAVQNLRLGICKAAIAGGVNLSLHVNKYINLAQHKFLSTDGRCRSFGKDGDGYVPGEGVGAILLKNFDDAVRDCDTIYGVIRGTAVNHGGRTNGYTVPNPNAQADLIKMALDDADIDPASISYVEAHGTGTSLGDPIEIRGLTKAFSFSSDKKQFCAIGSSKSNIGHLEAAAGIAQVTKVLLQMKNKTLVPSIHARELNPNIDFANTPFYVQHELAPWEKIVNKVDNKIITYPRRSGVSSFGAGGSNAHIIIEEYEKDHSQSLSDPYDNLNNNKNHLIILSAENRHCLKEYAGNLITFIKNDGNQYDLGDIAYTLQIGRIALRDRLAIIADSKQKLINTLDLFIKNNTDNTSEGNIYISNLQEQDDGKLEKNITEDIKKALIKEDLKSLALFWIKHMEIDWKKLHENNLRYRISLPTYPFDKESYWVSKDNHAFNSDVDIIEKNLHSMIDSNISTINSCIFSKKLLNKYFFLNDHVVNNKFVLPGVAYLEMARAAGTLANPGDTVVCLRNVSWITPLAVGMQERTVFIHLKNQNNEIHYEIMDGKNFGPGVKKYSQGKIIYSKDFKPDQPQQTDIDDIKRSLENKMASDTFYAYYGNLGLVYGKTFKTVAELFYDNDLILAKLRLPDSLSVGDFILHPGLLDGALQIIAATENHRGINKPFLPYSLGQIVILDKIPEVCYSVARKLQTNSENIRKYDVTIYDTSGKCIVDIKDFIVCEVDVNFTGVFSETNSSVLNPLIDYKDNELPGVYIKKFSRDDFFLRDHLVGNIPVLPAVVYLEMARVVAETEFGAKVFKIANITWALPFEVDNEHKDIQVKIEKALDNRIEFKIMSNNSEQMVVNSTGQIVLINDNNPDKKAINIEQLRKRINQSQDPMKLYHQLDSLGLNLGKTMQSMTELYVTENEAFSHLVLPESLRNDNQFVLHPSLMAGALGTEIAIYPDELQNNLYLPFSIDELEIYGSLPGECFVYAYKHQTASNDIRKGEIYILNSDGIILAQIVKIYNRKIDSDVIGLNNKLNLHPMYFSFDWQQETLPATNTGNNTIIVFGKNTQHLNGLFDNNLNVVTIKEASVYTEIADNEYEINYRKQADYTTLFKSLISKNVILNNILFLWSYNDNKTDLADINDLDDELDLGIYSLFMLSKALIALEVKDEIRLLYVQYESKENIQPQHSAVNGFMNSLKWEHPNMKFTLLRTNQKYNDLGQIIKNSVQELTNADIVSEIKYNDNERYVKKAKEISPNSPGGSFLRDKGVYTISGGTGGLGFIFARMIAKECNVKLALLGRSEYNAEKEKLVKEIQDLGSEAIYIQTDISDPKSIIDGFKNIKNRFGEINGVIHAAGIINDSYLKNKSLESFKQVLAPKIQGVINLDAATKDEALDFFALFSSATAVWGNLGQTDYSTGNSFLDSFALYRNALIKQEKRRGKTVSFSWPLWKEGGMIVDKASVEMMEKISGMQMLSTEQGLAAFNYWINKDNAHILVMAGNREKIQKVLNINEMIENPQIQDSSPDKHSINKESFMDETLMNKFNEKIKHDLSSIVMEITGVKREKLDPDSDINKFGFDSVTLTELGNKINKRFGIEITPATFFEYNKINTISKHLAEDYTEKIMNIYNITAEVKGLPVKTMAEQSPRVEIFKVKDEPQNKQFVDFSNNQHEQYEDDIAIIGAAGIFPGANNLNEYWDVLKNEKNCISQIPKKRFDWEQYYNEKPSLEGNDINTKWGGFIEDIDAFDADFMGISPQEAELMDPQQRKLLETVWHTLEDAGYSPADVADSNTGVFIGVEGVDYTGLDMIQGVVPNANPYSATGIGLSLVANRISYVYNFHGPSEVISTACSSSLTSVDAAIKAIKNGDCDMAIAGGVSALLTPYFYMLLSKLGVLSPDGACRTFDKDANGYVRGEGVGTILLKPLSKAINDNDNIYAVIKGIAVNHGGKANSITSPNVALQAELIEKAYKRAGISPDTITYIEAHGTGTRLGDPVEINSLKKAFEKLYSYYGKNQVNKNYCGLGSVKTNIGHLEPAASVASIIKVILSMRNGILPGTVHFNEINPYIKIDDSPFYIVKNTKKWERTKDQNGKVIPRRAGISGFGYGGAYAHIVLEEYDKQEKELQENEKEIIIFSAKDEIQLYRYLEKMLEFIRRINKQTDTKDVQQDELLSKILGYMNEELSRITNLQNNTINNWENLFEQGIDNFAINKLFDEINANWGILIKPHDIIYEANLEKIAVHLIQYHESALKNIFNISDKQETIQKQNDVSLADIAYTLQVGRNCFNSRIAIIAENFADLTSKLTQIMKKESIIENVYICGDIRKKSDISMWLVGEPGEAFINSLIKENDLNKIAKLWVYGLNIDWKKMNSNHPHNKISLPGYEFVKDRHWMDIKTYDRQPQSENIKIVSHDNNASIKLGTESKADQMEPAESNNQPKIESAANDLIQKIQVYIVRTIRELLKLKEDIDIMENFNDLGLDSISLNSLLVHFQDKLNISISPLLLLEYSTLEALSIKLANDYHQEFEIYFNKKN</sequence>
<dbReference type="InterPro" id="IPR049552">
    <property type="entry name" value="PKS_DH_N"/>
</dbReference>
<dbReference type="PROSITE" id="PS52019">
    <property type="entry name" value="PKS_MFAS_DH"/>
    <property type="match status" value="3"/>
</dbReference>
<feature type="region of interest" description="C-terminal hotdog fold" evidence="9">
    <location>
        <begin position="1925"/>
        <end position="2067"/>
    </location>
</feature>
<feature type="active site" description="Proton acceptor; for dehydratase activity" evidence="9">
    <location>
        <position position="223"/>
    </location>
</feature>
<proteinExistence type="predicted"/>
<evidence type="ECO:0000313" key="15">
    <source>
        <dbReference type="Proteomes" id="UP000276437"/>
    </source>
</evidence>
<dbReference type="GO" id="GO:0005886">
    <property type="term" value="C:plasma membrane"/>
    <property type="evidence" value="ECO:0007669"/>
    <property type="project" value="TreeGrafter"/>
</dbReference>
<dbReference type="PROSITE" id="PS50075">
    <property type="entry name" value="CARRIER"/>
    <property type="match status" value="3"/>
</dbReference>
<dbReference type="Gene3D" id="1.10.1240.100">
    <property type="match status" value="1"/>
</dbReference>
<dbReference type="GO" id="GO:0005737">
    <property type="term" value="C:cytoplasm"/>
    <property type="evidence" value="ECO:0007669"/>
    <property type="project" value="UniProtKB-SubCell"/>
</dbReference>
<keyword evidence="14" id="KW-0012">Acyltransferase</keyword>
<feature type="domain" description="Carrier" evidence="11">
    <location>
        <begin position="986"/>
        <end position="1062"/>
    </location>
</feature>
<protein>
    <submittedName>
        <fullName evidence="14">Polyketide synthase PksN</fullName>
        <ecNumber evidence="14">2.3.1.-</ecNumber>
    </submittedName>
</protein>
<feature type="region of interest" description="N-terminal hotdog fold" evidence="9">
    <location>
        <begin position="194"/>
        <end position="318"/>
    </location>
</feature>
<evidence type="ECO:0000256" key="9">
    <source>
        <dbReference type="PROSITE-ProRule" id="PRU01363"/>
    </source>
</evidence>
<dbReference type="InterPro" id="IPR050091">
    <property type="entry name" value="PKS_NRPS_Biosynth_Enz"/>
</dbReference>
<evidence type="ECO:0000256" key="7">
    <source>
        <dbReference type="ARBA" id="ARBA00022679"/>
    </source>
</evidence>
<evidence type="ECO:0000259" key="13">
    <source>
        <dbReference type="PROSITE" id="PS52019"/>
    </source>
</evidence>
<dbReference type="SMART" id="SM00822">
    <property type="entry name" value="PKS_KR"/>
    <property type="match status" value="2"/>
</dbReference>
<dbReference type="EC" id="2.3.1.-" evidence="14"/>
<dbReference type="Pfam" id="PF02801">
    <property type="entry name" value="Ketoacyl-synt_C"/>
    <property type="match status" value="2"/>
</dbReference>
<dbReference type="InterPro" id="IPR049551">
    <property type="entry name" value="PKS_DH_C"/>
</dbReference>